<name>A0A1X9YS63_9BACT</name>
<sequence length="131" mass="15110">MKKIYTIFFVLLLISCSVKETEKEPVVQHQGNTSSPAVESLQSGSQSSFTKEDIKGIWTSGESENASFRIEDDSILFVDTFEYLEYKLRNDTLIYLDDNIPFLKMKVIKADKDSLVLSNEDGVRRLWRFKD</sequence>
<reference evidence="3" key="1">
    <citation type="submission" date="2017-05" db="EMBL/GenBank/DDBJ databases">
        <authorList>
            <person name="Ray J."/>
            <person name="Price M."/>
            <person name="Deutschbauer A."/>
        </authorList>
    </citation>
    <scope>NUCLEOTIDE SEQUENCE [LARGE SCALE GENOMIC DNA]</scope>
    <source>
        <strain evidence="3">DSM 19842</strain>
    </source>
</reference>
<evidence type="ECO:0000313" key="2">
    <source>
        <dbReference type="EMBL" id="ARS35681.1"/>
    </source>
</evidence>
<dbReference type="RefSeq" id="WP_025606703.1">
    <property type="nucleotide sequence ID" value="NZ_CP021235.1"/>
</dbReference>
<dbReference type="OrthoDB" id="853547at2"/>
<evidence type="ECO:0000313" key="3">
    <source>
        <dbReference type="Proteomes" id="UP000266292"/>
    </source>
</evidence>
<organism evidence="2 3">
    <name type="scientific">Pontibacter actiniarum</name>
    <dbReference type="NCBI Taxonomy" id="323450"/>
    <lineage>
        <taxon>Bacteria</taxon>
        <taxon>Pseudomonadati</taxon>
        <taxon>Bacteroidota</taxon>
        <taxon>Cytophagia</taxon>
        <taxon>Cytophagales</taxon>
        <taxon>Hymenobacteraceae</taxon>
        <taxon>Pontibacter</taxon>
    </lineage>
</organism>
<feature type="region of interest" description="Disordered" evidence="1">
    <location>
        <begin position="27"/>
        <end position="52"/>
    </location>
</feature>
<keyword evidence="3" id="KW-1185">Reference proteome</keyword>
<accession>A0A1X9YS63</accession>
<dbReference type="EMBL" id="CP021235">
    <property type="protein sequence ID" value="ARS35681.1"/>
    <property type="molecule type" value="Genomic_DNA"/>
</dbReference>
<dbReference type="AlphaFoldDB" id="A0A1X9YS63"/>
<feature type="compositionally biased region" description="Polar residues" evidence="1">
    <location>
        <begin position="29"/>
        <end position="49"/>
    </location>
</feature>
<evidence type="ECO:0000256" key="1">
    <source>
        <dbReference type="SAM" id="MobiDB-lite"/>
    </source>
</evidence>
<gene>
    <name evidence="2" type="ORF">CA264_09645</name>
</gene>
<protein>
    <recommendedName>
        <fullName evidence="4">Lipocalin-like domain-containing protein</fullName>
    </recommendedName>
</protein>
<proteinExistence type="predicted"/>
<dbReference type="KEGG" id="pact:CA264_09645"/>
<dbReference type="PROSITE" id="PS51257">
    <property type="entry name" value="PROKAR_LIPOPROTEIN"/>
    <property type="match status" value="1"/>
</dbReference>
<dbReference type="Proteomes" id="UP000266292">
    <property type="component" value="Chromosome"/>
</dbReference>
<evidence type="ECO:0008006" key="4">
    <source>
        <dbReference type="Google" id="ProtNLM"/>
    </source>
</evidence>